<gene>
    <name evidence="10" type="ORF">KP79_PYT10190</name>
</gene>
<dbReference type="PROSITE" id="PS50005">
    <property type="entry name" value="TPR"/>
    <property type="match status" value="6"/>
</dbReference>
<comment type="caution">
    <text evidence="10">The sequence shown here is derived from an EMBL/GenBank/DDBJ whole genome shotgun (WGS) entry which is preliminary data.</text>
</comment>
<evidence type="ECO:0000313" key="11">
    <source>
        <dbReference type="Proteomes" id="UP000242188"/>
    </source>
</evidence>
<dbReference type="FunFam" id="1.10.260.100:FF:000002">
    <property type="entry name" value="Stress-induced-phosphoprotein 1 (Hsp70/Hsp90-organizing)"/>
    <property type="match status" value="1"/>
</dbReference>
<dbReference type="Proteomes" id="UP000242188">
    <property type="component" value="Unassembled WGS sequence"/>
</dbReference>
<evidence type="ECO:0000256" key="4">
    <source>
        <dbReference type="ARBA" id="ARBA00024190"/>
    </source>
</evidence>
<evidence type="ECO:0000256" key="7">
    <source>
        <dbReference type="PROSITE-ProRule" id="PRU00339"/>
    </source>
</evidence>
<evidence type="ECO:0000256" key="3">
    <source>
        <dbReference type="ARBA" id="ARBA00022803"/>
    </source>
</evidence>
<name>A0A210Q504_MIZYE</name>
<keyword evidence="3 7" id="KW-0802">TPR repeat</keyword>
<sequence length="557" mass="62654">MAEAKEKVNELKVQGNKALEVGDFEEAIQKYTDAIALDPSNHVLYSNRSAALTKAARYLEALGDAEKTLEIKPDWFKGYSRKGAALRYLNRYQEAAEVYEEGLQVVPDNQQLKDDLREAKSHLTGPAGSQPFGNPFSAPDVMAKLEANPKTREYLKQPDYKMMIELMKQNPNSLQNFQDPRIITTLGVLMGFDLEAKMGDMETSDDAENDPQPQSPPQMETNDSESSNKSQTSEQNSAVTQALAEKEAGNAAYKSKKFEEALQHYGAAIELDPSNMSLRTNTAAVYFEQKDYDRCIGVCEEAVELGRENRAEYTMIAKALARMGKAYLKKEDDANALRYFQKALAEHRTPDVAKSIQEIEKRMKEKERLSFIDPEKSLEAKALGNQFFQQGDYPTAKKHYDEAIKRNPEDAKLYSNRAACYTKLMEFSLAVKDADMCIKLDPTFVKGYLRKGGVLQAMKEYSKAASAYQKALEVDPKCEEASRGYREALMAEGGDPEAVRKRAMADPEVQQILQDPAMQLILQQMQKEPEAVREHLKNPEVAKKIEKLLESGIIAIR</sequence>
<dbReference type="STRING" id="6573.A0A210Q504"/>
<dbReference type="FunFam" id="1.25.40.10:FF:000020">
    <property type="entry name" value="Stress-induced phosphoprotein 1"/>
    <property type="match status" value="1"/>
</dbReference>
<feature type="repeat" description="TPR" evidence="7">
    <location>
        <begin position="242"/>
        <end position="275"/>
    </location>
</feature>
<dbReference type="InterPro" id="IPR041243">
    <property type="entry name" value="STI1/HOP_DP"/>
</dbReference>
<evidence type="ECO:0000256" key="1">
    <source>
        <dbReference type="ARBA" id="ARBA00022490"/>
    </source>
</evidence>
<dbReference type="InterPro" id="IPR006636">
    <property type="entry name" value="STI1_HS-bd"/>
</dbReference>
<reference evidence="10 11" key="1">
    <citation type="journal article" date="2017" name="Nat. Ecol. Evol.">
        <title>Scallop genome provides insights into evolution of bilaterian karyotype and development.</title>
        <authorList>
            <person name="Wang S."/>
            <person name="Zhang J."/>
            <person name="Jiao W."/>
            <person name="Li J."/>
            <person name="Xun X."/>
            <person name="Sun Y."/>
            <person name="Guo X."/>
            <person name="Huan P."/>
            <person name="Dong B."/>
            <person name="Zhang L."/>
            <person name="Hu X."/>
            <person name="Sun X."/>
            <person name="Wang J."/>
            <person name="Zhao C."/>
            <person name="Wang Y."/>
            <person name="Wang D."/>
            <person name="Huang X."/>
            <person name="Wang R."/>
            <person name="Lv J."/>
            <person name="Li Y."/>
            <person name="Zhang Z."/>
            <person name="Liu B."/>
            <person name="Lu W."/>
            <person name="Hui Y."/>
            <person name="Liang J."/>
            <person name="Zhou Z."/>
            <person name="Hou R."/>
            <person name="Li X."/>
            <person name="Liu Y."/>
            <person name="Li H."/>
            <person name="Ning X."/>
            <person name="Lin Y."/>
            <person name="Zhao L."/>
            <person name="Xing Q."/>
            <person name="Dou J."/>
            <person name="Li Y."/>
            <person name="Mao J."/>
            <person name="Guo H."/>
            <person name="Dou H."/>
            <person name="Li T."/>
            <person name="Mu C."/>
            <person name="Jiang W."/>
            <person name="Fu Q."/>
            <person name="Fu X."/>
            <person name="Miao Y."/>
            <person name="Liu J."/>
            <person name="Yu Q."/>
            <person name="Li R."/>
            <person name="Liao H."/>
            <person name="Li X."/>
            <person name="Kong Y."/>
            <person name="Jiang Z."/>
            <person name="Chourrout D."/>
            <person name="Li R."/>
            <person name="Bao Z."/>
        </authorList>
    </citation>
    <scope>NUCLEOTIDE SEQUENCE [LARGE SCALE GENOMIC DNA]</scope>
    <source>
        <strain evidence="10 11">PY_sf001</strain>
    </source>
</reference>
<evidence type="ECO:0000256" key="8">
    <source>
        <dbReference type="SAM" id="MobiDB-lite"/>
    </source>
</evidence>
<feature type="repeat" description="TPR" evidence="7">
    <location>
        <begin position="76"/>
        <end position="109"/>
    </location>
</feature>
<evidence type="ECO:0000256" key="2">
    <source>
        <dbReference type="ARBA" id="ARBA00022737"/>
    </source>
</evidence>
<feature type="repeat" description="TPR" evidence="7">
    <location>
        <begin position="377"/>
        <end position="410"/>
    </location>
</feature>
<feature type="repeat" description="TPR" evidence="7">
    <location>
        <begin position="317"/>
        <end position="350"/>
    </location>
</feature>
<dbReference type="GO" id="GO:0120293">
    <property type="term" value="C:dynein axonemal particle"/>
    <property type="evidence" value="ECO:0007669"/>
    <property type="project" value="UniProtKB-SubCell"/>
</dbReference>
<dbReference type="SMART" id="SM00028">
    <property type="entry name" value="TPR"/>
    <property type="match status" value="9"/>
</dbReference>
<dbReference type="EMBL" id="NEDP02004994">
    <property type="protein sequence ID" value="OWF43823.1"/>
    <property type="molecule type" value="Genomic_DNA"/>
</dbReference>
<dbReference type="Pfam" id="PF07719">
    <property type="entry name" value="TPR_2"/>
    <property type="match status" value="1"/>
</dbReference>
<organism evidence="10 11">
    <name type="scientific">Mizuhopecten yessoensis</name>
    <name type="common">Japanese scallop</name>
    <name type="synonym">Patinopecten yessoensis</name>
    <dbReference type="NCBI Taxonomy" id="6573"/>
    <lineage>
        <taxon>Eukaryota</taxon>
        <taxon>Metazoa</taxon>
        <taxon>Spiralia</taxon>
        <taxon>Lophotrochozoa</taxon>
        <taxon>Mollusca</taxon>
        <taxon>Bivalvia</taxon>
        <taxon>Autobranchia</taxon>
        <taxon>Pteriomorphia</taxon>
        <taxon>Pectinida</taxon>
        <taxon>Pectinoidea</taxon>
        <taxon>Pectinidae</taxon>
        <taxon>Mizuhopecten</taxon>
    </lineage>
</organism>
<dbReference type="PANTHER" id="PTHR22904:SF523">
    <property type="entry name" value="STRESS-INDUCED-PHOSPHOPROTEIN 1"/>
    <property type="match status" value="1"/>
</dbReference>
<dbReference type="Gene3D" id="1.25.40.10">
    <property type="entry name" value="Tetratricopeptide repeat domain"/>
    <property type="match status" value="3"/>
</dbReference>
<comment type="subcellular location">
    <subcellularLocation>
        <location evidence="4">Dynein axonemal particle</location>
    </subcellularLocation>
</comment>
<dbReference type="Pfam" id="PF13181">
    <property type="entry name" value="TPR_8"/>
    <property type="match status" value="1"/>
</dbReference>
<dbReference type="SMART" id="SM00727">
    <property type="entry name" value="STI1"/>
    <property type="match status" value="2"/>
</dbReference>
<dbReference type="Pfam" id="PF17830">
    <property type="entry name" value="STI1-HOP_DP"/>
    <property type="match status" value="2"/>
</dbReference>
<keyword evidence="1" id="KW-0963">Cytoplasm</keyword>
<evidence type="ECO:0000256" key="6">
    <source>
        <dbReference type="ARBA" id="ARBA00045590"/>
    </source>
</evidence>
<dbReference type="SUPFAM" id="SSF48452">
    <property type="entry name" value="TPR-like"/>
    <property type="match status" value="3"/>
</dbReference>
<dbReference type="InterPro" id="IPR011990">
    <property type="entry name" value="TPR-like_helical_dom_sf"/>
</dbReference>
<dbReference type="Gene3D" id="1.10.260.100">
    <property type="match status" value="2"/>
</dbReference>
<feature type="repeat" description="TPR" evidence="7">
    <location>
        <begin position="445"/>
        <end position="478"/>
    </location>
</feature>
<dbReference type="Pfam" id="PF13414">
    <property type="entry name" value="TPR_11"/>
    <property type="match status" value="2"/>
</dbReference>
<evidence type="ECO:0000259" key="9">
    <source>
        <dbReference type="SMART" id="SM00727"/>
    </source>
</evidence>
<dbReference type="GO" id="GO:0051879">
    <property type="term" value="F:Hsp90 protein binding"/>
    <property type="evidence" value="ECO:0007669"/>
    <property type="project" value="TreeGrafter"/>
</dbReference>
<dbReference type="InterPro" id="IPR019734">
    <property type="entry name" value="TPR_rpt"/>
</dbReference>
<dbReference type="OrthoDB" id="2423701at2759"/>
<comment type="function">
    <text evidence="6">Acts as a co-chaperone for HSP90AA1. Mediates the association of the molecular chaperones HSPA8/HSC70 and HSP90.</text>
</comment>
<evidence type="ECO:0000313" key="10">
    <source>
        <dbReference type="EMBL" id="OWF43823.1"/>
    </source>
</evidence>
<feature type="domain" description="STI1" evidence="9">
    <location>
        <begin position="506"/>
        <end position="545"/>
    </location>
</feature>
<accession>A0A210Q504</accession>
<feature type="repeat" description="TPR" evidence="7">
    <location>
        <begin position="8"/>
        <end position="41"/>
    </location>
</feature>
<dbReference type="FunFam" id="1.25.40.10:FF:000010">
    <property type="entry name" value="Stress-induced phosphoprotein 1"/>
    <property type="match status" value="1"/>
</dbReference>
<dbReference type="Pfam" id="PF13432">
    <property type="entry name" value="TPR_16"/>
    <property type="match status" value="1"/>
</dbReference>
<evidence type="ECO:0000256" key="5">
    <source>
        <dbReference type="ARBA" id="ARBA00026193"/>
    </source>
</evidence>
<dbReference type="FunFam" id="1.10.260.100:FF:000004">
    <property type="entry name" value="Putative stress-induced-phosphoprotein 1"/>
    <property type="match status" value="1"/>
</dbReference>
<dbReference type="AlphaFoldDB" id="A0A210Q504"/>
<proteinExistence type="predicted"/>
<dbReference type="InterPro" id="IPR013105">
    <property type="entry name" value="TPR_2"/>
</dbReference>
<keyword evidence="11" id="KW-1185">Reference proteome</keyword>
<dbReference type="PANTHER" id="PTHR22904">
    <property type="entry name" value="TPR REPEAT CONTAINING PROTEIN"/>
    <property type="match status" value="1"/>
</dbReference>
<dbReference type="FunFam" id="1.25.40.10:FF:000027">
    <property type="entry name" value="stress-induced-phosphoprotein 1 isoform X1"/>
    <property type="match status" value="1"/>
</dbReference>
<dbReference type="PROSITE" id="PS50293">
    <property type="entry name" value="TPR_REGION"/>
    <property type="match status" value="1"/>
</dbReference>
<feature type="region of interest" description="Disordered" evidence="8">
    <location>
        <begin position="201"/>
        <end position="243"/>
    </location>
</feature>
<keyword evidence="2" id="KW-0677">Repeat</keyword>
<dbReference type="Pfam" id="PF13176">
    <property type="entry name" value="TPR_7"/>
    <property type="match status" value="1"/>
</dbReference>
<feature type="domain" description="STI1" evidence="9">
    <location>
        <begin position="138"/>
        <end position="177"/>
    </location>
</feature>
<protein>
    <recommendedName>
        <fullName evidence="5">Stress-induced-phosphoprotein 1</fullName>
    </recommendedName>
</protein>
<feature type="compositionally biased region" description="Polar residues" evidence="8">
    <location>
        <begin position="217"/>
        <end position="240"/>
    </location>
</feature>